<dbReference type="PANTHER" id="PTHR30349">
    <property type="entry name" value="PHAGE INTEGRASE-RELATED"/>
    <property type="match status" value="1"/>
</dbReference>
<keyword evidence="3" id="KW-0233">DNA recombination</keyword>
<accession>A0A1D8P851</accession>
<dbReference type="InterPro" id="IPR002104">
    <property type="entry name" value="Integrase_catalytic"/>
</dbReference>
<dbReference type="OrthoDB" id="1098628at2"/>
<protein>
    <submittedName>
        <fullName evidence="5">Integrase</fullName>
    </submittedName>
</protein>
<dbReference type="PROSITE" id="PS51898">
    <property type="entry name" value="TYR_RECOMBINASE"/>
    <property type="match status" value="1"/>
</dbReference>
<keyword evidence="6" id="KW-1185">Reference proteome</keyword>
<sequence length="403" mass="47400">MKYNKLSVLFLIDKTKINKQDKCPIKCRITYLKKRRVFSTGLFTVLDCWNSKKQKAIPPNKENDYINTQMSLIKQNINQAFLLLQVNSKVFDVEDIYLQYAGKNVKANKTLLEVFELHNNRMNKLIGVEYTKSTYNKFIEAKNHVSNFIRFQYKKGDILLESINQNFLDDFDFYLKSEKKQKQITINKSIQRVRKIIKLALAKGYLKKDPFILYRPKKYETKVVYLNQKELDKLEQHTFKQARLNQVKDMFVFCCYTGLAYQEMSNLKKEHLIKGFDGAIWIQMMRQKTKSKVSIPLLPTASKIIDKYKDKNRLLPVISNQKFNSYLKEIAELLDIEKRLTHHIARKTFATTVLLYNDIPIEIVSELLGHSSISITQRHYAKVVQHKVSSQMSKLSKKLKNKG</sequence>
<name>A0A1D8P851_9FLAO</name>
<dbReference type="Gene3D" id="1.10.443.10">
    <property type="entry name" value="Intergrase catalytic core"/>
    <property type="match status" value="1"/>
</dbReference>
<dbReference type="InterPro" id="IPR025269">
    <property type="entry name" value="SAM-like_dom"/>
</dbReference>
<dbReference type="InterPro" id="IPR011010">
    <property type="entry name" value="DNA_brk_join_enz"/>
</dbReference>
<dbReference type="InterPro" id="IPR035386">
    <property type="entry name" value="Arm-DNA-bind_5"/>
</dbReference>
<dbReference type="GO" id="GO:0006310">
    <property type="term" value="P:DNA recombination"/>
    <property type="evidence" value="ECO:0007669"/>
    <property type="project" value="UniProtKB-KW"/>
</dbReference>
<dbReference type="GO" id="GO:0015074">
    <property type="term" value="P:DNA integration"/>
    <property type="evidence" value="ECO:0007669"/>
    <property type="project" value="InterPro"/>
</dbReference>
<dbReference type="SUPFAM" id="SSF56349">
    <property type="entry name" value="DNA breaking-rejoining enzymes"/>
    <property type="match status" value="1"/>
</dbReference>
<reference evidence="5 6" key="1">
    <citation type="submission" date="2016-10" db="EMBL/GenBank/DDBJ databases">
        <title>Lutibacter sp. LPB0138, isolated from marine gastropod.</title>
        <authorList>
            <person name="Kim E."/>
            <person name="Yi H."/>
        </authorList>
    </citation>
    <scope>NUCLEOTIDE SEQUENCE [LARGE SCALE GENOMIC DNA]</scope>
    <source>
        <strain evidence="5 6">LPB0138</strain>
    </source>
</reference>
<evidence type="ECO:0000259" key="4">
    <source>
        <dbReference type="PROSITE" id="PS51898"/>
    </source>
</evidence>
<evidence type="ECO:0000256" key="1">
    <source>
        <dbReference type="ARBA" id="ARBA00008857"/>
    </source>
</evidence>
<dbReference type="KEGG" id="lul:LPB138_08670"/>
<dbReference type="InterPro" id="IPR010998">
    <property type="entry name" value="Integrase_recombinase_N"/>
</dbReference>
<dbReference type="STRING" id="1850246.LPB138_08670"/>
<evidence type="ECO:0000256" key="3">
    <source>
        <dbReference type="ARBA" id="ARBA00023172"/>
    </source>
</evidence>
<dbReference type="CDD" id="cd01185">
    <property type="entry name" value="INTN1_C_like"/>
    <property type="match status" value="1"/>
</dbReference>
<evidence type="ECO:0000256" key="2">
    <source>
        <dbReference type="ARBA" id="ARBA00023125"/>
    </source>
</evidence>
<evidence type="ECO:0000313" key="6">
    <source>
        <dbReference type="Proteomes" id="UP000176050"/>
    </source>
</evidence>
<proteinExistence type="inferred from homology"/>
<dbReference type="PANTHER" id="PTHR30349:SF64">
    <property type="entry name" value="PROPHAGE INTEGRASE INTD-RELATED"/>
    <property type="match status" value="1"/>
</dbReference>
<organism evidence="5 6">
    <name type="scientific">Urechidicola croceus</name>
    <dbReference type="NCBI Taxonomy" id="1850246"/>
    <lineage>
        <taxon>Bacteria</taxon>
        <taxon>Pseudomonadati</taxon>
        <taxon>Bacteroidota</taxon>
        <taxon>Flavobacteriia</taxon>
        <taxon>Flavobacteriales</taxon>
        <taxon>Flavobacteriaceae</taxon>
        <taxon>Urechidicola</taxon>
    </lineage>
</organism>
<gene>
    <name evidence="5" type="ORF">LPB138_08670</name>
</gene>
<dbReference type="InterPro" id="IPR013762">
    <property type="entry name" value="Integrase-like_cat_sf"/>
</dbReference>
<dbReference type="Pfam" id="PF17293">
    <property type="entry name" value="Arm-DNA-bind_5"/>
    <property type="match status" value="1"/>
</dbReference>
<dbReference type="GO" id="GO:0003677">
    <property type="term" value="F:DNA binding"/>
    <property type="evidence" value="ECO:0007669"/>
    <property type="project" value="UniProtKB-KW"/>
</dbReference>
<comment type="similarity">
    <text evidence="1">Belongs to the 'phage' integrase family.</text>
</comment>
<dbReference type="RefSeq" id="WP_070236907.1">
    <property type="nucleotide sequence ID" value="NZ_CP017478.1"/>
</dbReference>
<dbReference type="Gene3D" id="1.10.150.130">
    <property type="match status" value="1"/>
</dbReference>
<dbReference type="Pfam" id="PF13102">
    <property type="entry name" value="Phage_int_SAM_5"/>
    <property type="match status" value="1"/>
</dbReference>
<dbReference type="Pfam" id="PF00589">
    <property type="entry name" value="Phage_integrase"/>
    <property type="match status" value="1"/>
</dbReference>
<dbReference type="InterPro" id="IPR050090">
    <property type="entry name" value="Tyrosine_recombinase_XerCD"/>
</dbReference>
<keyword evidence="2" id="KW-0238">DNA-binding</keyword>
<evidence type="ECO:0000313" key="5">
    <source>
        <dbReference type="EMBL" id="AOW20743.1"/>
    </source>
</evidence>
<dbReference type="EMBL" id="CP017478">
    <property type="protein sequence ID" value="AOW20743.1"/>
    <property type="molecule type" value="Genomic_DNA"/>
</dbReference>
<dbReference type="AlphaFoldDB" id="A0A1D8P851"/>
<feature type="domain" description="Tyr recombinase" evidence="4">
    <location>
        <begin position="221"/>
        <end position="393"/>
    </location>
</feature>
<dbReference type="Proteomes" id="UP000176050">
    <property type="component" value="Chromosome"/>
</dbReference>